<organism evidence="7 8">
    <name type="scientific">Aspergillus oryzae</name>
    <name type="common">Yellow koji mold</name>
    <dbReference type="NCBI Taxonomy" id="5062"/>
    <lineage>
        <taxon>Eukaryota</taxon>
        <taxon>Fungi</taxon>
        <taxon>Dikarya</taxon>
        <taxon>Ascomycota</taxon>
        <taxon>Pezizomycotina</taxon>
        <taxon>Eurotiomycetes</taxon>
        <taxon>Eurotiomycetidae</taxon>
        <taxon>Eurotiales</taxon>
        <taxon>Aspergillaceae</taxon>
        <taxon>Aspergillus</taxon>
        <taxon>Aspergillus subgen. Circumdati</taxon>
    </lineage>
</organism>
<feature type="transmembrane region" description="Helical" evidence="5">
    <location>
        <begin position="613"/>
        <end position="632"/>
    </location>
</feature>
<keyword evidence="4 5" id="KW-0472">Membrane</keyword>
<comment type="subcellular location">
    <subcellularLocation>
        <location evidence="1">Membrane</location>
        <topology evidence="1">Multi-pass membrane protein</topology>
    </subcellularLocation>
</comment>
<feature type="domain" description="Integral membrane bound transporter" evidence="6">
    <location>
        <begin position="631"/>
        <end position="773"/>
    </location>
</feature>
<name>A0AAN4YHY5_ASPOZ</name>
<dbReference type="EMBL" id="BSYA01000032">
    <property type="protein sequence ID" value="GMG27161.1"/>
    <property type="molecule type" value="Genomic_DNA"/>
</dbReference>
<feature type="transmembrane region" description="Helical" evidence="5">
    <location>
        <begin position="196"/>
        <end position="213"/>
    </location>
</feature>
<feature type="transmembrane region" description="Helical" evidence="5">
    <location>
        <begin position="233"/>
        <end position="253"/>
    </location>
</feature>
<evidence type="ECO:0000313" key="8">
    <source>
        <dbReference type="Proteomes" id="UP001165205"/>
    </source>
</evidence>
<evidence type="ECO:0000256" key="2">
    <source>
        <dbReference type="ARBA" id="ARBA00022692"/>
    </source>
</evidence>
<evidence type="ECO:0000256" key="5">
    <source>
        <dbReference type="SAM" id="Phobius"/>
    </source>
</evidence>
<evidence type="ECO:0000256" key="4">
    <source>
        <dbReference type="ARBA" id="ARBA00023136"/>
    </source>
</evidence>
<evidence type="ECO:0000259" key="6">
    <source>
        <dbReference type="Pfam" id="PF13515"/>
    </source>
</evidence>
<evidence type="ECO:0000256" key="3">
    <source>
        <dbReference type="ARBA" id="ARBA00022989"/>
    </source>
</evidence>
<dbReference type="Proteomes" id="UP001165205">
    <property type="component" value="Unassembled WGS sequence"/>
</dbReference>
<dbReference type="InterPro" id="IPR049453">
    <property type="entry name" value="Memb_transporter_dom"/>
</dbReference>
<comment type="caution">
    <text evidence="7">The sequence shown here is derived from an EMBL/GenBank/DDBJ whole genome shotgun (WGS) entry which is preliminary data.</text>
</comment>
<evidence type="ECO:0000313" key="7">
    <source>
        <dbReference type="EMBL" id="GMG27161.1"/>
    </source>
</evidence>
<feature type="transmembrane region" description="Helical" evidence="5">
    <location>
        <begin position="136"/>
        <end position="157"/>
    </location>
</feature>
<feature type="transmembrane region" description="Helical" evidence="5">
    <location>
        <begin position="169"/>
        <end position="189"/>
    </location>
</feature>
<keyword evidence="2 5" id="KW-0812">Transmembrane</keyword>
<feature type="transmembrane region" description="Helical" evidence="5">
    <location>
        <begin position="665"/>
        <end position="684"/>
    </location>
</feature>
<dbReference type="PANTHER" id="PTHR47804:SF1">
    <property type="entry name" value="DUF2421 DOMAIN-CONTAINING PROTEIN"/>
    <property type="match status" value="1"/>
</dbReference>
<feature type="transmembrane region" description="Helical" evidence="5">
    <location>
        <begin position="690"/>
        <end position="708"/>
    </location>
</feature>
<reference evidence="7" key="1">
    <citation type="submission" date="2023-04" db="EMBL/GenBank/DDBJ databases">
        <title>Aspergillus oryzae NBRC 4228.</title>
        <authorList>
            <person name="Ichikawa N."/>
            <person name="Sato H."/>
            <person name="Tonouchi N."/>
        </authorList>
    </citation>
    <scope>NUCLEOTIDE SEQUENCE</scope>
    <source>
        <strain evidence="7">NBRC 4228</strain>
    </source>
</reference>
<protein>
    <submittedName>
        <fullName evidence="7">Unnamed protein product</fullName>
    </submittedName>
</protein>
<dbReference type="InterPro" id="IPR052430">
    <property type="entry name" value="IVT-Associated"/>
</dbReference>
<keyword evidence="3 5" id="KW-1133">Transmembrane helix</keyword>
<gene>
    <name evidence="7" type="ORF">Aory04_000383600</name>
</gene>
<dbReference type="PANTHER" id="PTHR47804">
    <property type="entry name" value="60S RIBOSOMAL PROTEIN L19"/>
    <property type="match status" value="1"/>
</dbReference>
<sequence>MSLLTGSADVRSEASVPSALAGPNNDLLLPIASPGIQSPREDEREPFLHELNPTQPNVVARILERLTDRWLQTRQFITSEEGIGVLKCGLAYLLGSLATFIPMIAALLGPQEGKHIVATITVYFHPARSKGSMYKALICAALAFLYAAFISLTSMYVTIYFHQRRMIELGHALVLIVFVGLGFGFLAWTKQKMSDPLVNVACSLASLALIVVLTKEGAIQRGSVSLAKVSQVLKMLLMGIGAVMTVSFLVFPVSAQKKLRSNLAVATRSMAIMQSTITEGFLRRTQDDFQGFDYTGASTRLKKAHGELDKLLYETKLEQYVAGWERAHFHEERLVQWAHGIVHTTGALHSSALLAFETLKRPKFADHPLGSPNVNASTATQYEQRSAIFAADVPILQAVDLGMLETNASGNGQPVSGQLDRVSDGLVPESSRVTELFDSFVDRLGPSMVLGPGLPRFVLRDNRVAMSSGSPAILTQAIEEYRKAQKEAFGRIYREKCDMSIDTFEKEAYFKEVAAICAHFSYSLLKYGEQLGELLTILTAFQVATAGLTTHIYEYEPGLDPRPSLTEVAPGYHTELPGASSFERPSRLQPFRDTISRHIWRTLNFFQKDETIFAFKVGVGAALFALPSFLSFTRPMYLYWKGEWGLVSYMLVCSMTIGASNTTGYARFLGTCIGALCSILVWSIAGSNAFGLAFLGFVMAICTFYISLLKGQGPLGRFIMLTYNLSVLYSFSLSQSSADESPDERSGNNPDITKITLHRVAAVLLGCIWGIIVTRGVWPIRARKKLKSTLKLVWLRLGRIWESDPLARRITNPGVAALYMTPEDRRKMQSLLSDLESLRVAARYEIELNAPFPDTAYGKIIQHTQSIVDDLHALDLQLQGIPPSEQQLSLLRYTSRERQNLAGQISHLLGGKFSLWPSERCNGGGSIDTEFQPSLHQSRMHARRAMSTFPKRSIHGTGS</sequence>
<dbReference type="GO" id="GO:0016020">
    <property type="term" value="C:membrane"/>
    <property type="evidence" value="ECO:0007669"/>
    <property type="project" value="UniProtKB-SubCell"/>
</dbReference>
<dbReference type="AlphaFoldDB" id="A0AAN4YHY5"/>
<evidence type="ECO:0000256" key="1">
    <source>
        <dbReference type="ARBA" id="ARBA00004141"/>
    </source>
</evidence>
<proteinExistence type="predicted"/>
<dbReference type="Pfam" id="PF13515">
    <property type="entry name" value="FUSC_2"/>
    <property type="match status" value="1"/>
</dbReference>
<accession>A0AAN4YHY5</accession>
<feature type="transmembrane region" description="Helical" evidence="5">
    <location>
        <begin position="89"/>
        <end position="108"/>
    </location>
</feature>
<feature type="transmembrane region" description="Helical" evidence="5">
    <location>
        <begin position="715"/>
        <end position="735"/>
    </location>
</feature>
<feature type="transmembrane region" description="Helical" evidence="5">
    <location>
        <begin position="755"/>
        <end position="778"/>
    </location>
</feature>